<proteinExistence type="inferred from homology"/>
<evidence type="ECO:0000256" key="5">
    <source>
        <dbReference type="ARBA" id="ARBA00017036"/>
    </source>
</evidence>
<evidence type="ECO:0000256" key="1">
    <source>
        <dbReference type="ARBA" id="ARBA00003202"/>
    </source>
</evidence>
<dbReference type="GO" id="GO:0032502">
    <property type="term" value="P:developmental process"/>
    <property type="evidence" value="ECO:0007669"/>
    <property type="project" value="TreeGrafter"/>
</dbReference>
<evidence type="ECO:0000256" key="7">
    <source>
        <dbReference type="ARBA" id="ARBA00022490"/>
    </source>
</evidence>
<keyword evidence="8" id="KW-0653">Protein transport</keyword>
<dbReference type="InterPro" id="IPR040218">
    <property type="entry name" value="SLC7A6OS"/>
</dbReference>
<keyword evidence="9" id="KW-0539">Nucleus</keyword>
<keyword evidence="7" id="KW-0963">Cytoplasm</keyword>
<keyword evidence="13" id="KW-1185">Reference proteome</keyword>
<comment type="subcellular location">
    <subcellularLocation>
        <location evidence="3">Cytoplasm</location>
    </subcellularLocation>
    <subcellularLocation>
        <location evidence="2">Nucleus</location>
    </subcellularLocation>
</comment>
<feature type="domain" description="Transcription factor Iwr1" evidence="11">
    <location>
        <begin position="218"/>
        <end position="262"/>
    </location>
</feature>
<feature type="compositionally biased region" description="Acidic residues" evidence="10">
    <location>
        <begin position="234"/>
        <end position="261"/>
    </location>
</feature>
<dbReference type="Pfam" id="PF08574">
    <property type="entry name" value="Iwr1"/>
    <property type="match status" value="1"/>
</dbReference>
<reference evidence="12" key="1">
    <citation type="submission" date="2023-03" db="EMBL/GenBank/DDBJ databases">
        <title>Mating type loci evolution in Malassezia.</title>
        <authorList>
            <person name="Coelho M.A."/>
        </authorList>
    </citation>
    <scope>NUCLEOTIDE SEQUENCE</scope>
    <source>
        <strain evidence="12">CBS 11721</strain>
    </source>
</reference>
<sequence>MSAPNAPAVTRTVLRVKRKRQDDPIDAFRFEHPNSDRPEADVSGAHRIIDAEWDANARRISLKRSREGDEEVRAQRQRTESAAMAKFTDMLAEYLKCTSKLTTVEQESAPESRADLSPNLSNGSIEDYVYDIYYRDQPVQPKPKPAPKKSAPAELPQLRAPPTVGRASRPRTTYSPLPPARHSTSAPGFEHLESATIDGDDDDDDWDRSLMPVALKRQPNGELQVINATVTDELVADESPEIDDDDEDSNDEDYYLNDYPDDWSGSEY</sequence>
<dbReference type="PANTHER" id="PTHR31196">
    <property type="entry name" value="RNA POLYMERASE II NUCLEAR LOCALIZATION PROTEIN SLC7A6OS-RELATED"/>
    <property type="match status" value="1"/>
</dbReference>
<evidence type="ECO:0000259" key="11">
    <source>
        <dbReference type="Pfam" id="PF08574"/>
    </source>
</evidence>
<evidence type="ECO:0000313" key="12">
    <source>
        <dbReference type="EMBL" id="WFD33736.1"/>
    </source>
</evidence>
<dbReference type="InterPro" id="IPR013883">
    <property type="entry name" value="TF_Iwr1_dom"/>
</dbReference>
<protein>
    <recommendedName>
        <fullName evidence="5">Probable RNA polymerase II nuclear localization protein SLC7A6OS</fullName>
    </recommendedName>
</protein>
<dbReference type="EMBL" id="CP119877">
    <property type="protein sequence ID" value="WFD33736.1"/>
    <property type="molecule type" value="Genomic_DNA"/>
</dbReference>
<comment type="function">
    <text evidence="1">Directs RNA polymerase II nuclear import.</text>
</comment>
<evidence type="ECO:0000256" key="3">
    <source>
        <dbReference type="ARBA" id="ARBA00004496"/>
    </source>
</evidence>
<organism evidence="12 13">
    <name type="scientific">Malassezia cuniculi</name>
    <dbReference type="NCBI Taxonomy" id="948313"/>
    <lineage>
        <taxon>Eukaryota</taxon>
        <taxon>Fungi</taxon>
        <taxon>Dikarya</taxon>
        <taxon>Basidiomycota</taxon>
        <taxon>Ustilaginomycotina</taxon>
        <taxon>Malasseziomycetes</taxon>
        <taxon>Malasseziales</taxon>
        <taxon>Malasseziaceae</taxon>
        <taxon>Malassezia</taxon>
    </lineage>
</organism>
<evidence type="ECO:0000256" key="10">
    <source>
        <dbReference type="SAM" id="MobiDB-lite"/>
    </source>
</evidence>
<dbReference type="GO" id="GO:0005737">
    <property type="term" value="C:cytoplasm"/>
    <property type="evidence" value="ECO:0007669"/>
    <property type="project" value="UniProtKB-SubCell"/>
</dbReference>
<feature type="region of interest" description="Disordered" evidence="10">
    <location>
        <begin position="104"/>
        <end position="123"/>
    </location>
</feature>
<gene>
    <name evidence="12" type="ORF">MCUN1_000551</name>
</gene>
<dbReference type="Proteomes" id="UP001219933">
    <property type="component" value="Chromosome 1"/>
</dbReference>
<name>A0AAF0J9W9_9BASI</name>
<evidence type="ECO:0000256" key="6">
    <source>
        <dbReference type="ARBA" id="ARBA00022448"/>
    </source>
</evidence>
<evidence type="ECO:0000256" key="8">
    <source>
        <dbReference type="ARBA" id="ARBA00022927"/>
    </source>
</evidence>
<dbReference type="GO" id="GO:0005634">
    <property type="term" value="C:nucleus"/>
    <property type="evidence" value="ECO:0007669"/>
    <property type="project" value="UniProtKB-SubCell"/>
</dbReference>
<dbReference type="GO" id="GO:0015031">
    <property type="term" value="P:protein transport"/>
    <property type="evidence" value="ECO:0007669"/>
    <property type="project" value="UniProtKB-KW"/>
</dbReference>
<evidence type="ECO:0000256" key="4">
    <source>
        <dbReference type="ARBA" id="ARBA00010218"/>
    </source>
</evidence>
<accession>A0AAF0J9W9</accession>
<feature type="region of interest" description="Disordered" evidence="10">
    <location>
        <begin position="230"/>
        <end position="268"/>
    </location>
</feature>
<keyword evidence="6" id="KW-0813">Transport</keyword>
<feature type="region of interest" description="Disordered" evidence="10">
    <location>
        <begin position="135"/>
        <end position="208"/>
    </location>
</feature>
<evidence type="ECO:0000313" key="13">
    <source>
        <dbReference type="Proteomes" id="UP001219933"/>
    </source>
</evidence>
<dbReference type="PANTHER" id="PTHR31196:SF2">
    <property type="entry name" value="RNA POLYMERASE II NUCLEAR LOCALIZATION PROTEIN SLC7A6OS-RELATED"/>
    <property type="match status" value="1"/>
</dbReference>
<comment type="similarity">
    <text evidence="4">Belongs to the IWR1/SLC7A6OS family.</text>
</comment>
<evidence type="ECO:0000256" key="2">
    <source>
        <dbReference type="ARBA" id="ARBA00004123"/>
    </source>
</evidence>
<dbReference type="AlphaFoldDB" id="A0AAF0J9W9"/>
<evidence type="ECO:0000256" key="9">
    <source>
        <dbReference type="ARBA" id="ARBA00023242"/>
    </source>
</evidence>